<evidence type="ECO:0000313" key="1">
    <source>
        <dbReference type="EMBL" id="GJT66015.1"/>
    </source>
</evidence>
<gene>
    <name evidence="1" type="ORF">Tco_1017495</name>
</gene>
<accession>A0ABQ5FSW6</accession>
<dbReference type="Proteomes" id="UP001151760">
    <property type="component" value="Unassembled WGS sequence"/>
</dbReference>
<reference evidence="1" key="1">
    <citation type="journal article" date="2022" name="Int. J. Mol. Sci.">
        <title>Draft Genome of Tanacetum Coccineum: Genomic Comparison of Closely Related Tanacetum-Family Plants.</title>
        <authorList>
            <person name="Yamashiro T."/>
            <person name="Shiraishi A."/>
            <person name="Nakayama K."/>
            <person name="Satake H."/>
        </authorList>
    </citation>
    <scope>NUCLEOTIDE SEQUENCE</scope>
</reference>
<proteinExistence type="predicted"/>
<sequence>MMSDFDSHKEKWLSSLRTQLQQQQDDMSNKLNTLWKICSEKFNIDLARGHNTNNATHVNDEIRDEEVRKNDEVGKEREWLDIEEPLDLVDTCEESVYESLIKEIPRFLLNYDLRIEKGDPRNLKIPCIIGHKFIANAYIDGAKFCWDRKRHARIHGKLKLCGRKAHLLGDNQILSVVVFDEHLEDIWRKNTSLGLNFGRNQSRWQMGMKTQLMIEDQRVETTSGFIVTPSEALIDAVWIYCDSVLISREI</sequence>
<reference evidence="1" key="2">
    <citation type="submission" date="2022-01" db="EMBL/GenBank/DDBJ databases">
        <authorList>
            <person name="Yamashiro T."/>
            <person name="Shiraishi A."/>
            <person name="Satake H."/>
            <person name="Nakayama K."/>
        </authorList>
    </citation>
    <scope>NUCLEOTIDE SEQUENCE</scope>
</reference>
<organism evidence="1 2">
    <name type="scientific">Tanacetum coccineum</name>
    <dbReference type="NCBI Taxonomy" id="301880"/>
    <lineage>
        <taxon>Eukaryota</taxon>
        <taxon>Viridiplantae</taxon>
        <taxon>Streptophyta</taxon>
        <taxon>Embryophyta</taxon>
        <taxon>Tracheophyta</taxon>
        <taxon>Spermatophyta</taxon>
        <taxon>Magnoliopsida</taxon>
        <taxon>eudicotyledons</taxon>
        <taxon>Gunneridae</taxon>
        <taxon>Pentapetalae</taxon>
        <taxon>asterids</taxon>
        <taxon>campanulids</taxon>
        <taxon>Asterales</taxon>
        <taxon>Asteraceae</taxon>
        <taxon>Asteroideae</taxon>
        <taxon>Anthemideae</taxon>
        <taxon>Anthemidinae</taxon>
        <taxon>Tanacetum</taxon>
    </lineage>
</organism>
<keyword evidence="2" id="KW-1185">Reference proteome</keyword>
<dbReference type="EMBL" id="BQNB010017678">
    <property type="protein sequence ID" value="GJT66015.1"/>
    <property type="molecule type" value="Genomic_DNA"/>
</dbReference>
<protein>
    <submittedName>
        <fullName evidence="1">Uncharacterized protein</fullName>
    </submittedName>
</protein>
<comment type="caution">
    <text evidence="1">The sequence shown here is derived from an EMBL/GenBank/DDBJ whole genome shotgun (WGS) entry which is preliminary data.</text>
</comment>
<evidence type="ECO:0000313" key="2">
    <source>
        <dbReference type="Proteomes" id="UP001151760"/>
    </source>
</evidence>
<name>A0ABQ5FSW6_9ASTR</name>